<keyword evidence="3" id="KW-0274">FAD</keyword>
<dbReference type="Pfam" id="PF05199">
    <property type="entry name" value="GMC_oxred_C"/>
    <property type="match status" value="1"/>
</dbReference>
<keyword evidence="3" id="KW-0285">Flavoprotein</keyword>
<reference evidence="5" key="1">
    <citation type="submission" date="2022-03" db="EMBL/GenBank/DDBJ databases">
        <authorList>
            <person name="Lindestad O."/>
        </authorList>
    </citation>
    <scope>NUCLEOTIDE SEQUENCE</scope>
</reference>
<feature type="domain" description="Glucose-methanol-choline oxidoreductase N-terminal" evidence="4">
    <location>
        <begin position="211"/>
        <end position="225"/>
    </location>
</feature>
<dbReference type="InterPro" id="IPR012132">
    <property type="entry name" value="GMC_OxRdtase"/>
</dbReference>
<evidence type="ECO:0000256" key="1">
    <source>
        <dbReference type="ARBA" id="ARBA00010790"/>
    </source>
</evidence>
<dbReference type="PIRSF" id="PIRSF000137">
    <property type="entry name" value="Alcohol_oxidase"/>
    <property type="match status" value="1"/>
</dbReference>
<organism evidence="5 6">
    <name type="scientific">Pararge aegeria aegeria</name>
    <dbReference type="NCBI Taxonomy" id="348720"/>
    <lineage>
        <taxon>Eukaryota</taxon>
        <taxon>Metazoa</taxon>
        <taxon>Ecdysozoa</taxon>
        <taxon>Arthropoda</taxon>
        <taxon>Hexapoda</taxon>
        <taxon>Insecta</taxon>
        <taxon>Pterygota</taxon>
        <taxon>Neoptera</taxon>
        <taxon>Endopterygota</taxon>
        <taxon>Lepidoptera</taxon>
        <taxon>Glossata</taxon>
        <taxon>Ditrysia</taxon>
        <taxon>Papilionoidea</taxon>
        <taxon>Nymphalidae</taxon>
        <taxon>Satyrinae</taxon>
        <taxon>Satyrini</taxon>
        <taxon>Parargina</taxon>
        <taxon>Pararge</taxon>
    </lineage>
</organism>
<dbReference type="Gene3D" id="3.30.560.10">
    <property type="entry name" value="Glucose Oxidase, domain 3"/>
    <property type="match status" value="1"/>
</dbReference>
<dbReference type="Gene3D" id="3.50.50.60">
    <property type="entry name" value="FAD/NAD(P)-binding domain"/>
    <property type="match status" value="1"/>
</dbReference>
<feature type="active site" description="Proton donor" evidence="2">
    <location>
        <position position="452"/>
    </location>
</feature>
<gene>
    <name evidence="5" type="primary">jg24321</name>
    <name evidence="5" type="ORF">PAEG_LOCUS23641</name>
</gene>
<dbReference type="SUPFAM" id="SSF51905">
    <property type="entry name" value="FAD/NAD(P)-binding domain"/>
    <property type="match status" value="1"/>
</dbReference>
<comment type="cofactor">
    <cofactor evidence="3">
        <name>FAD</name>
        <dbReference type="ChEBI" id="CHEBI:57692"/>
    </cofactor>
</comment>
<dbReference type="PROSITE" id="PS00624">
    <property type="entry name" value="GMC_OXRED_2"/>
    <property type="match status" value="1"/>
</dbReference>
<dbReference type="SUPFAM" id="SSF54373">
    <property type="entry name" value="FAD-linked reductases, C-terminal domain"/>
    <property type="match status" value="1"/>
</dbReference>
<evidence type="ECO:0000313" key="5">
    <source>
        <dbReference type="EMBL" id="CAH2259744.1"/>
    </source>
</evidence>
<evidence type="ECO:0000256" key="3">
    <source>
        <dbReference type="PIRSR" id="PIRSR000137-2"/>
    </source>
</evidence>
<comment type="caution">
    <text evidence="5">The sequence shown here is derived from an EMBL/GenBank/DDBJ whole genome shotgun (WGS) entry which is preliminary data.</text>
</comment>
<feature type="active site" description="Proton acceptor" evidence="2">
    <location>
        <position position="496"/>
    </location>
</feature>
<evidence type="ECO:0000259" key="4">
    <source>
        <dbReference type="PROSITE" id="PS00624"/>
    </source>
</evidence>
<dbReference type="InterPro" id="IPR007867">
    <property type="entry name" value="GMC_OxRtase_C"/>
</dbReference>
<comment type="similarity">
    <text evidence="1">Belongs to the GMC oxidoreductase family.</text>
</comment>
<dbReference type="InterPro" id="IPR036188">
    <property type="entry name" value="FAD/NAD-bd_sf"/>
</dbReference>
<proteinExistence type="inferred from homology"/>
<evidence type="ECO:0000256" key="2">
    <source>
        <dbReference type="PIRSR" id="PIRSR000137-1"/>
    </source>
</evidence>
<dbReference type="InterPro" id="IPR000172">
    <property type="entry name" value="GMC_OxRdtase_N"/>
</dbReference>
<accession>A0A8S4SD33</accession>
<dbReference type="GO" id="GO:0050660">
    <property type="term" value="F:flavin adenine dinucleotide binding"/>
    <property type="evidence" value="ECO:0007669"/>
    <property type="project" value="InterPro"/>
</dbReference>
<dbReference type="Proteomes" id="UP000838756">
    <property type="component" value="Unassembled WGS sequence"/>
</dbReference>
<name>A0A8S4SD33_9NEOP</name>
<dbReference type="GO" id="GO:0016614">
    <property type="term" value="F:oxidoreductase activity, acting on CH-OH group of donors"/>
    <property type="evidence" value="ECO:0007669"/>
    <property type="project" value="InterPro"/>
</dbReference>
<dbReference type="PANTHER" id="PTHR11552">
    <property type="entry name" value="GLUCOSE-METHANOL-CHOLINE GMC OXIDOREDUCTASE"/>
    <property type="match status" value="1"/>
</dbReference>
<dbReference type="Pfam" id="PF00732">
    <property type="entry name" value="GMC_oxred_N"/>
    <property type="match status" value="1"/>
</dbReference>
<protein>
    <submittedName>
        <fullName evidence="5">Jg24321 protein</fullName>
    </submittedName>
</protein>
<evidence type="ECO:0000313" key="6">
    <source>
        <dbReference type="Proteomes" id="UP000838756"/>
    </source>
</evidence>
<keyword evidence="6" id="KW-1185">Reference proteome</keyword>
<feature type="binding site" evidence="3">
    <location>
        <position position="36"/>
    </location>
    <ligand>
        <name>FAD</name>
        <dbReference type="ChEBI" id="CHEBI:57692"/>
    </ligand>
</feature>
<dbReference type="PANTHER" id="PTHR11552:SF158">
    <property type="entry name" value="GH23626P-RELATED"/>
    <property type="match status" value="1"/>
</dbReference>
<dbReference type="AlphaFoldDB" id="A0A8S4SD33"/>
<sequence>MESFSPFCQKLMQILLKEAGCTGMRAGRCAWPRGKVVGGSSVLHSMMHTRGNRKDYDRWAANGNPGWNYDNILKYFKKSENMQIPELAKDTKYHSTKGPMNIQEPNWRTPLSRAFLDAGIETGGKIVDYNGKKQIGYSYIQFTMNNGSRVSASRAFLHPIKNRNNFFLVKNTMATKILIDPWKKRAYGVQLTKDGKKYTVKARLEVILSAGAINSPQLLMLSGIGPMEHLRNNNIQTYINLPVGYNLQDHWALGGLTFLINTTDSLRFESIATTDNVIQYFCHHTGPLTAPTGTEAIAFIDTKDPRNSDGYPDLELLFVAGSIVSQPAYKHAFSIDEHLYDAVYKPISNMHTWMVFPMLLRPQSRGRITLKNEDPYEKPLIYANYFTDDGGHDEKIMLYGIRKIIELSKTKAFQRFGSKLHNIPIPKCAHHKFDSDLYWACAMKTITNTIYHQCCTAKMGPRSDPEAVVDPRLKVHGIAGLRVVDASIMPHIPAAHTNAPTMMIAEKAADMIKEDWGILI</sequence>
<dbReference type="EMBL" id="CAKXAJ010026153">
    <property type="protein sequence ID" value="CAH2259744.1"/>
    <property type="molecule type" value="Genomic_DNA"/>
</dbReference>
<dbReference type="OrthoDB" id="269227at2759"/>